<feature type="signal peptide" evidence="1">
    <location>
        <begin position="1"/>
        <end position="19"/>
    </location>
</feature>
<evidence type="ECO:0000313" key="2">
    <source>
        <dbReference type="EMBL" id="ALS04719.1"/>
    </source>
</evidence>
<proteinExistence type="evidence at transcript level"/>
<dbReference type="EMBL" id="KT754885">
    <property type="protein sequence ID" value="ALS04719.1"/>
    <property type="molecule type" value="mRNA"/>
</dbReference>
<protein>
    <submittedName>
        <fullName evidence="2">Uncharacterized protein</fullName>
    </submittedName>
</protein>
<sequence>MELVMRFLFLAMLVVSLQAKEFLIETREDDPVPSLAGGESTGNDYSNRFDYRQWAGVEPAGDDYSDYTFGLISNLVGNIIGQGLPGAPGQFGPGEPGAPGLPG</sequence>
<feature type="chain" id="PRO_5006832723" evidence="1">
    <location>
        <begin position="20"/>
        <end position="103"/>
    </location>
</feature>
<keyword evidence="1" id="KW-0732">Signal</keyword>
<organism evidence="2">
    <name type="scientific">Pseudodiaptomus poplesia</name>
    <dbReference type="NCBI Taxonomy" id="213370"/>
    <lineage>
        <taxon>Eukaryota</taxon>
        <taxon>Metazoa</taxon>
        <taxon>Ecdysozoa</taxon>
        <taxon>Arthropoda</taxon>
        <taxon>Crustacea</taxon>
        <taxon>Multicrustacea</taxon>
        <taxon>Hexanauplia</taxon>
        <taxon>Copepoda</taxon>
        <taxon>Calanoida</taxon>
        <taxon>Pseudodiaptomidae</taxon>
        <taxon>Pseudodiaptomus</taxon>
    </lineage>
</organism>
<evidence type="ECO:0000256" key="1">
    <source>
        <dbReference type="SAM" id="SignalP"/>
    </source>
</evidence>
<dbReference type="AlphaFoldDB" id="A0A0U2USY2"/>
<reference evidence="2" key="1">
    <citation type="journal article" date="2015" name="Sci. Rep.">
        <title>Spliced leader RNA trans-splicing discovered in copepods.</title>
        <authorList>
            <person name="Yang F."/>
            <person name="Xu D."/>
            <person name="Zhuang Y."/>
            <person name="Yi X."/>
            <person name="Huang Y."/>
            <person name="Chen H."/>
            <person name="Lin S."/>
            <person name="Campbell D.A."/>
            <person name="Sturm N.R."/>
            <person name="Liu G."/>
            <person name="Zhang H."/>
        </authorList>
    </citation>
    <scope>NUCLEOTIDE SEQUENCE</scope>
</reference>
<accession>A0A0U2USY2</accession>
<name>A0A0U2USY2_9MAXI</name>